<dbReference type="EMBL" id="HG964446">
    <property type="protein sequence ID" value="CDO90745.1"/>
    <property type="molecule type" value="Genomic_DNA"/>
</dbReference>
<dbReference type="Proteomes" id="UP000028880">
    <property type="component" value="Unassembled WGS sequence"/>
</dbReference>
<reference evidence="2" key="2">
    <citation type="submission" date="2014-04" db="EMBL/GenBank/DDBJ databases">
        <authorList>
            <person name="Xu Y.W."/>
            <person name="Yang Q."/>
        </authorList>
    </citation>
    <scope>NUCLEOTIDE SEQUENCE</scope>
    <source>
        <strain evidence="2">DSM 44626</strain>
    </source>
</reference>
<name>A0A024K3X9_9MYCO</name>
<sequence length="86" mass="8585" precursor="true">MPGKRAVNECMANKIVHVTLAGAATVAALALFGGARPSEPAAVAGGARIVNVDNGDENFVNDNGQTSGDIFQQNAQDQSTASGAGT</sequence>
<evidence type="ECO:0000313" key="2">
    <source>
        <dbReference type="EMBL" id="CDO90745.1"/>
    </source>
</evidence>
<protein>
    <submittedName>
        <fullName evidence="2">Uncharacterized protein</fullName>
    </submittedName>
</protein>
<accession>A0A024K3X9</accession>
<reference evidence="2" key="1">
    <citation type="journal article" date="2014" name="Genome Announc.">
        <title>Draft Genome Sequence of Mycobacterium triplex DSM 44626.</title>
        <authorList>
            <person name="Sassi M."/>
            <person name="Croce O."/>
            <person name="Robert C."/>
            <person name="Raoult D."/>
            <person name="Drancourt M."/>
        </authorList>
    </citation>
    <scope>NUCLEOTIDE SEQUENCE [LARGE SCALE GENOMIC DNA]</scope>
    <source>
        <strain evidence="2">DSM 44626</strain>
    </source>
</reference>
<dbReference type="HOGENOM" id="CLU_2494627_0_0_11"/>
<feature type="region of interest" description="Disordered" evidence="1">
    <location>
        <begin position="59"/>
        <end position="86"/>
    </location>
</feature>
<organism evidence="2">
    <name type="scientific">Mycobacterium triplex</name>
    <dbReference type="NCBI Taxonomy" id="47839"/>
    <lineage>
        <taxon>Bacteria</taxon>
        <taxon>Bacillati</taxon>
        <taxon>Actinomycetota</taxon>
        <taxon>Actinomycetes</taxon>
        <taxon>Mycobacteriales</taxon>
        <taxon>Mycobacteriaceae</taxon>
        <taxon>Mycobacterium</taxon>
        <taxon>Mycobacterium simiae complex</taxon>
    </lineage>
</organism>
<proteinExistence type="predicted"/>
<evidence type="ECO:0000256" key="1">
    <source>
        <dbReference type="SAM" id="MobiDB-lite"/>
    </source>
</evidence>
<dbReference type="AlphaFoldDB" id="A0A024K3X9"/>
<feature type="compositionally biased region" description="Polar residues" evidence="1">
    <location>
        <begin position="60"/>
        <end position="86"/>
    </location>
</feature>
<gene>
    <name evidence="2" type="ORF">BN973_05145</name>
</gene>